<evidence type="ECO:0000313" key="4">
    <source>
        <dbReference type="EMBL" id="VTT73331.1"/>
    </source>
</evidence>
<dbReference type="Pfam" id="PF13561">
    <property type="entry name" value="adh_short_C2"/>
    <property type="match status" value="1"/>
</dbReference>
<dbReference type="CDD" id="cd05233">
    <property type="entry name" value="SDR_c"/>
    <property type="match status" value="1"/>
</dbReference>
<evidence type="ECO:0000313" key="5">
    <source>
        <dbReference type="Proteomes" id="UP000760494"/>
    </source>
</evidence>
<dbReference type="PRINTS" id="PR00081">
    <property type="entry name" value="GDHRDH"/>
</dbReference>
<comment type="caution">
    <text evidence="4">The sequence shown here is derived from an EMBL/GenBank/DDBJ whole genome shotgun (WGS) entry which is preliminary data.</text>
</comment>
<dbReference type="InterPro" id="IPR002347">
    <property type="entry name" value="SDR_fam"/>
</dbReference>
<dbReference type="FunFam" id="3.40.50.720:FF:000084">
    <property type="entry name" value="Short-chain dehydrogenase reductase"/>
    <property type="match status" value="1"/>
</dbReference>
<dbReference type="PANTHER" id="PTHR24321">
    <property type="entry name" value="DEHYDROGENASES, SHORT CHAIN"/>
    <property type="match status" value="1"/>
</dbReference>
<evidence type="ECO:0000256" key="3">
    <source>
        <dbReference type="ARBA" id="ARBA00023002"/>
    </source>
</evidence>
<organism evidence="4 5">
    <name type="scientific">Fusarium fujikuroi</name>
    <name type="common">Bakanae and foot rot disease fungus</name>
    <name type="synonym">Gibberella fujikuroi</name>
    <dbReference type="NCBI Taxonomy" id="5127"/>
    <lineage>
        <taxon>Eukaryota</taxon>
        <taxon>Fungi</taxon>
        <taxon>Dikarya</taxon>
        <taxon>Ascomycota</taxon>
        <taxon>Pezizomycotina</taxon>
        <taxon>Sordariomycetes</taxon>
        <taxon>Hypocreomycetidae</taxon>
        <taxon>Hypocreales</taxon>
        <taxon>Nectriaceae</taxon>
        <taxon>Fusarium</taxon>
        <taxon>Fusarium fujikuroi species complex</taxon>
    </lineage>
</organism>
<evidence type="ECO:0000256" key="2">
    <source>
        <dbReference type="ARBA" id="ARBA00022857"/>
    </source>
</evidence>
<gene>
    <name evidence="4" type="ORF">C2S_9033</name>
</gene>
<keyword evidence="2" id="KW-0521">NADP</keyword>
<comment type="similarity">
    <text evidence="1">Belongs to the short-chain dehydrogenases/reductases (SDR) family.</text>
</comment>
<dbReference type="EMBL" id="CABFJX010000368">
    <property type="protein sequence ID" value="VTT73331.1"/>
    <property type="molecule type" value="Genomic_DNA"/>
</dbReference>
<dbReference type="OrthoDB" id="5840532at2759"/>
<sequence>MNILNGNALVTGAGSGIGRQLSLAYVRAGIQGITLADLNKDALSETARLIQAQYPDVKVLPIVVDVTDEKSVNAMVDQAVQTFGTLDCAANAAGVIVKSREKSAHVPSSEFDRVMNINTRAVALCMQAEARAMLKQPRKLTSAYWQDERRAQVGSIVNFASVCGLQAMLNVMPYVASKHAVMGMTRSAAAEHGPEGLRINAVCPGIVDTPFIGDLKALKGGNEQDPAFANPLGRLCYPDEIADAVVFLSSTMSSYVNGIGLVSDGGRSVQF</sequence>
<dbReference type="Gene3D" id="3.40.50.720">
    <property type="entry name" value="NAD(P)-binding Rossmann-like Domain"/>
    <property type="match status" value="1"/>
</dbReference>
<dbReference type="GO" id="GO:0016491">
    <property type="term" value="F:oxidoreductase activity"/>
    <property type="evidence" value="ECO:0007669"/>
    <property type="project" value="UniProtKB-KW"/>
</dbReference>
<accession>A0A2H3SE07</accession>
<keyword evidence="3" id="KW-0560">Oxidoreductase</keyword>
<dbReference type="SUPFAM" id="SSF51735">
    <property type="entry name" value="NAD(P)-binding Rossmann-fold domains"/>
    <property type="match status" value="1"/>
</dbReference>
<dbReference type="PANTHER" id="PTHR24321:SF12">
    <property type="entry name" value="SHORT-CHAIN DEHYDROGENASE_REDUCTASE FAMILY, PUTATIVE (AFU_ORTHOLOGUE AFUA_5G14340)-RELATED"/>
    <property type="match status" value="1"/>
</dbReference>
<reference evidence="4" key="1">
    <citation type="submission" date="2019-05" db="EMBL/GenBank/DDBJ databases">
        <authorList>
            <person name="Piombo E."/>
        </authorList>
    </citation>
    <scope>NUCLEOTIDE SEQUENCE</scope>
    <source>
        <strain evidence="4">C2S</strain>
    </source>
</reference>
<dbReference type="PROSITE" id="PS00061">
    <property type="entry name" value="ADH_SHORT"/>
    <property type="match status" value="1"/>
</dbReference>
<dbReference type="Proteomes" id="UP000760494">
    <property type="component" value="Unassembled WGS sequence"/>
</dbReference>
<evidence type="ECO:0000256" key="1">
    <source>
        <dbReference type="ARBA" id="ARBA00006484"/>
    </source>
</evidence>
<protein>
    <submittedName>
        <fullName evidence="4">Uncharacterized protein</fullName>
    </submittedName>
</protein>
<dbReference type="InterPro" id="IPR020904">
    <property type="entry name" value="Sc_DH/Rdtase_CS"/>
</dbReference>
<dbReference type="PRINTS" id="PR00080">
    <property type="entry name" value="SDRFAMILY"/>
</dbReference>
<dbReference type="InterPro" id="IPR036291">
    <property type="entry name" value="NAD(P)-bd_dom_sf"/>
</dbReference>
<proteinExistence type="inferred from homology"/>
<dbReference type="AlphaFoldDB" id="A0A2H3SE07"/>
<name>A0A2H3SE07_FUSFU</name>